<comment type="caution">
    <text evidence="1">The sequence shown here is derived from an EMBL/GenBank/DDBJ whole genome shotgun (WGS) entry which is preliminary data.</text>
</comment>
<dbReference type="EMBL" id="WHWC01000017">
    <property type="protein sequence ID" value="KAG8365896.1"/>
    <property type="molecule type" value="Genomic_DNA"/>
</dbReference>
<dbReference type="AlphaFoldDB" id="A0AAV6WD68"/>
<protein>
    <submittedName>
        <fullName evidence="1">Uncharacterized protein</fullName>
    </submittedName>
</protein>
<organism evidence="1 2">
    <name type="scientific">Buddleja alternifolia</name>
    <dbReference type="NCBI Taxonomy" id="168488"/>
    <lineage>
        <taxon>Eukaryota</taxon>
        <taxon>Viridiplantae</taxon>
        <taxon>Streptophyta</taxon>
        <taxon>Embryophyta</taxon>
        <taxon>Tracheophyta</taxon>
        <taxon>Spermatophyta</taxon>
        <taxon>Magnoliopsida</taxon>
        <taxon>eudicotyledons</taxon>
        <taxon>Gunneridae</taxon>
        <taxon>Pentapetalae</taxon>
        <taxon>asterids</taxon>
        <taxon>lamiids</taxon>
        <taxon>Lamiales</taxon>
        <taxon>Scrophulariaceae</taxon>
        <taxon>Buddlejeae</taxon>
        <taxon>Buddleja</taxon>
    </lineage>
</organism>
<evidence type="ECO:0000313" key="1">
    <source>
        <dbReference type="EMBL" id="KAG8365896.1"/>
    </source>
</evidence>
<reference evidence="1" key="1">
    <citation type="submission" date="2019-10" db="EMBL/GenBank/DDBJ databases">
        <authorList>
            <person name="Zhang R."/>
            <person name="Pan Y."/>
            <person name="Wang J."/>
            <person name="Ma R."/>
            <person name="Yu S."/>
        </authorList>
    </citation>
    <scope>NUCLEOTIDE SEQUENCE</scope>
    <source>
        <strain evidence="1">LA-IB0</strain>
        <tissue evidence="1">Leaf</tissue>
    </source>
</reference>
<gene>
    <name evidence="1" type="ORF">BUALT_Bualt17G0019700</name>
</gene>
<accession>A0AAV6WD68</accession>
<dbReference type="Proteomes" id="UP000826271">
    <property type="component" value="Unassembled WGS sequence"/>
</dbReference>
<proteinExistence type="predicted"/>
<sequence length="105" mass="11822">MEKLRRGENGDDGKMEQYVLEYGSVVLARRQHDGSTPYLTAAKLVEMGSSTWKLRHKEMGKKGAPQVLVPISHFPDPSFKNHREKKNLLGTARYASVNTHRGDGE</sequence>
<name>A0AAV6WD68_9LAMI</name>
<keyword evidence="2" id="KW-1185">Reference proteome</keyword>
<evidence type="ECO:0000313" key="2">
    <source>
        <dbReference type="Proteomes" id="UP000826271"/>
    </source>
</evidence>